<dbReference type="AlphaFoldDB" id="A0AAV4U653"/>
<dbReference type="EMBL" id="BPLQ01010744">
    <property type="protein sequence ID" value="GIY53259.1"/>
    <property type="molecule type" value="Genomic_DNA"/>
</dbReference>
<organism evidence="2 3">
    <name type="scientific">Caerostris darwini</name>
    <dbReference type="NCBI Taxonomy" id="1538125"/>
    <lineage>
        <taxon>Eukaryota</taxon>
        <taxon>Metazoa</taxon>
        <taxon>Ecdysozoa</taxon>
        <taxon>Arthropoda</taxon>
        <taxon>Chelicerata</taxon>
        <taxon>Arachnida</taxon>
        <taxon>Araneae</taxon>
        <taxon>Araneomorphae</taxon>
        <taxon>Entelegynae</taxon>
        <taxon>Araneoidea</taxon>
        <taxon>Araneidae</taxon>
        <taxon>Caerostris</taxon>
    </lineage>
</organism>
<evidence type="ECO:0000313" key="2">
    <source>
        <dbReference type="EMBL" id="GIY53259.1"/>
    </source>
</evidence>
<feature type="compositionally biased region" description="Basic and acidic residues" evidence="1">
    <location>
        <begin position="139"/>
        <end position="151"/>
    </location>
</feature>
<protein>
    <submittedName>
        <fullName evidence="2">Uncharacterized protein</fullName>
    </submittedName>
</protein>
<dbReference type="Proteomes" id="UP001054837">
    <property type="component" value="Unassembled WGS sequence"/>
</dbReference>
<keyword evidence="3" id="KW-1185">Reference proteome</keyword>
<proteinExistence type="predicted"/>
<sequence length="151" mass="17530">MHFRLLNHKPKTSINTFSQDTDDYRRYAGFNTSLYTNCKLHTNQYKNNSMHRTNIPHLMHSTRNMSHPPKKFVIKTRAIFHPRGQQLLLPTPPSPYGGGDTRRITPSTVLDLKSPPVDFIIPHNQCFSPHHHHANTLQNRERNEGERSAID</sequence>
<name>A0AAV4U653_9ARAC</name>
<feature type="region of interest" description="Disordered" evidence="1">
    <location>
        <begin position="130"/>
        <end position="151"/>
    </location>
</feature>
<reference evidence="2 3" key="1">
    <citation type="submission" date="2021-06" db="EMBL/GenBank/DDBJ databases">
        <title>Caerostris darwini draft genome.</title>
        <authorList>
            <person name="Kono N."/>
            <person name="Arakawa K."/>
        </authorList>
    </citation>
    <scope>NUCLEOTIDE SEQUENCE [LARGE SCALE GENOMIC DNA]</scope>
</reference>
<evidence type="ECO:0000256" key="1">
    <source>
        <dbReference type="SAM" id="MobiDB-lite"/>
    </source>
</evidence>
<evidence type="ECO:0000313" key="3">
    <source>
        <dbReference type="Proteomes" id="UP001054837"/>
    </source>
</evidence>
<comment type="caution">
    <text evidence="2">The sequence shown here is derived from an EMBL/GenBank/DDBJ whole genome shotgun (WGS) entry which is preliminary data.</text>
</comment>
<gene>
    <name evidence="2" type="ORF">CDAR_84121</name>
</gene>
<accession>A0AAV4U653</accession>